<protein>
    <recommendedName>
        <fullName evidence="2">DUF4585 domain-containing protein</fullName>
    </recommendedName>
</protein>
<feature type="compositionally biased region" description="Pro residues" evidence="1">
    <location>
        <begin position="72"/>
        <end position="87"/>
    </location>
</feature>
<feature type="region of interest" description="Disordered" evidence="1">
    <location>
        <begin position="319"/>
        <end position="354"/>
    </location>
</feature>
<accession>A0A8C9FNZ6</accession>
<dbReference type="Proteomes" id="UP000694428">
    <property type="component" value="Unplaced"/>
</dbReference>
<organism evidence="3 4">
    <name type="scientific">Pavo cristatus</name>
    <name type="common">Indian peafowl</name>
    <name type="synonym">Blue peafowl</name>
    <dbReference type="NCBI Taxonomy" id="9049"/>
    <lineage>
        <taxon>Eukaryota</taxon>
        <taxon>Metazoa</taxon>
        <taxon>Chordata</taxon>
        <taxon>Craniata</taxon>
        <taxon>Vertebrata</taxon>
        <taxon>Euteleostomi</taxon>
        <taxon>Archelosauria</taxon>
        <taxon>Archosauria</taxon>
        <taxon>Dinosauria</taxon>
        <taxon>Saurischia</taxon>
        <taxon>Theropoda</taxon>
        <taxon>Coelurosauria</taxon>
        <taxon>Aves</taxon>
        <taxon>Neognathae</taxon>
        <taxon>Galloanserae</taxon>
        <taxon>Galliformes</taxon>
        <taxon>Phasianidae</taxon>
        <taxon>Phasianinae</taxon>
        <taxon>Pavo</taxon>
    </lineage>
</organism>
<feature type="compositionally biased region" description="Basic and acidic residues" evidence="1">
    <location>
        <begin position="815"/>
        <end position="825"/>
    </location>
</feature>
<feature type="region of interest" description="Disordered" evidence="1">
    <location>
        <begin position="142"/>
        <end position="215"/>
    </location>
</feature>
<dbReference type="PANTHER" id="PTHR33775:SF1">
    <property type="entry name" value="PROLINE-RICH BASIC PROTEIN 1"/>
    <property type="match status" value="1"/>
</dbReference>
<feature type="region of interest" description="Disordered" evidence="1">
    <location>
        <begin position="687"/>
        <end position="837"/>
    </location>
</feature>
<evidence type="ECO:0000256" key="1">
    <source>
        <dbReference type="SAM" id="MobiDB-lite"/>
    </source>
</evidence>
<feature type="region of interest" description="Disordered" evidence="1">
    <location>
        <begin position="49"/>
        <end position="127"/>
    </location>
</feature>
<feature type="compositionally biased region" description="Polar residues" evidence="1">
    <location>
        <begin position="1134"/>
        <end position="1144"/>
    </location>
</feature>
<feature type="compositionally biased region" description="Polar residues" evidence="1">
    <location>
        <begin position="648"/>
        <end position="660"/>
    </location>
</feature>
<feature type="region of interest" description="Disordered" evidence="1">
    <location>
        <begin position="260"/>
        <end position="290"/>
    </location>
</feature>
<feature type="compositionally biased region" description="Polar residues" evidence="1">
    <location>
        <begin position="1113"/>
        <end position="1127"/>
    </location>
</feature>
<evidence type="ECO:0000259" key="2">
    <source>
        <dbReference type="Pfam" id="PF15232"/>
    </source>
</evidence>
<sequence length="1390" mass="144377">MEERCGASAALCTAGNSKRRLRGLPSPQGMIHAHASRGAVLAPGLRGHSAAAWGHGSTVPAADPSDDAGRLTPPPPYVPPEGPPPHGPGSGLREERARQPQLSVTAKNSAAPGRGGRMGPLRRDRPPVVAFVERPCAAAPAAMLGEGRRARRGGRASDSDEADSEVRALTARSFRSLSGPPGARLDMCSSSSLSNSLSEDGGGGRRWAACGEPRGTELPGVPAKDLFECVDVELESGDAKKGYGKRRTVPKRQIQLKRKERKEAGFFPWGDSSAPQPLPPTASLDGDASKTRMASSLVKNVLAKKMQYEQLIKMEQQKVLRGSSTSSGPSSAGTDLLGDGMEGKSSSLSKSDLSASAEDVRLVDMGLGPIGAHRPAKGVVLSEATRENVCRLKKTFNELNERMRYQEVVQCQRLPAAEPSAERTPYWRARALFEGCSGDGKVPAVTPKFEKPQKPWPSLRQRAIRPSRPQLVPFEPKSLVPPEVPSRSVFTSQARDVRLGPQSRGEEKPPPAPREPPGPGTSVGNSAEPGSKGKGLVPQPRDVRKLLKSSYSLSFGAARGPPAPGPSGESTGDPKPPSPLIIHCTSVRRSEPAPSIMPPASGDVGTDGVQEPAPARTEGMAASTSSHPAQSSPVQISKVQSVRREAATTKSPQPSPATCRQRSEIHVPSLVGTVEETHVESHLHVLVGPRSPPVAVEASPARSSAVLRTEKTLLLPPPPLSPTEEDEEHGHGVTTGDSAGVDQHHSSGDNPGNVQDVKSAVRSALKPPTSEPGSQLASVGNHSPADSTGSTAPFQAREAGEGPSVPPVPLASRPLEQRETMEHVTKWPGASDPHLTAVQTDNSNYLTIPVKAPKPSPVPKVPPVPSLGTTSFGTPLVPHPNSMSFGTPSVPNSATTLFGTPSVPNPATAPIGTPLVPRPTSMPFGTPSVPSPASASLGTSVVPNPASFETPAVPSLTSMSFGTPLVPSAANSSFGTPLFPYPLNAPFGTPLVPSPATPSFGTASVPRLPNSTFGTSLVPNPSGTPFATLSVPNPAGSSFGTPLVPNPSCTPFASPSVPKRASSSFGTPLVPNPATTSFGTVPVSRPPNSTFGAPLVPNPSSTPFMTPSVPMPASSSFGSPMVNNPDPTSLGYPSISNVARSSFGSPLFPSLASAPLGTGVSPHSGGEAPWSKPLPEPPQPSDALTTAVPPAQPQPHMEDAPRRTDGSSPSSKSTPSPTRPFAPHPSAHRKMLVDPDSGKCYYMEAPRQPQLKTLYDPETGQYMEVLIPPVPVASHAGFYQAPFNPMLYGTPYMPYGSFPGLPAPPPPTASSPAHPDLQGQPPTSENPGGFPATFSPDPKGEGPPAAGGPDCGYLESPYYIPTGMRASPSPSQPPVRASPASTEKGPLPPM</sequence>
<proteinExistence type="predicted"/>
<dbReference type="PANTHER" id="PTHR33775">
    <property type="entry name" value="CARDIAC-ENRICHED FHL2-INTERACTING PROTEIN-RELATED"/>
    <property type="match status" value="1"/>
</dbReference>
<dbReference type="InterPro" id="IPR027838">
    <property type="entry name" value="DUF4585"/>
</dbReference>
<feature type="region of interest" description="Disordered" evidence="1">
    <location>
        <begin position="1299"/>
        <end position="1390"/>
    </location>
</feature>
<feature type="compositionally biased region" description="Low complexity" evidence="1">
    <location>
        <begin position="322"/>
        <end position="334"/>
    </location>
</feature>
<dbReference type="InterPro" id="IPR052303">
    <property type="entry name" value="CEFIP"/>
</dbReference>
<dbReference type="Ensembl" id="ENSPSTT00000017795.1">
    <property type="protein sequence ID" value="ENSPSTP00000016979.1"/>
    <property type="gene ID" value="ENSPSTG00000012104.1"/>
</dbReference>
<feature type="compositionally biased region" description="Low complexity" evidence="1">
    <location>
        <begin position="1206"/>
        <end position="1216"/>
    </location>
</feature>
<feature type="region of interest" description="Disordered" evidence="1">
    <location>
        <begin position="1"/>
        <end position="30"/>
    </location>
</feature>
<feature type="compositionally biased region" description="Low complexity" evidence="1">
    <location>
        <begin position="189"/>
        <end position="198"/>
    </location>
</feature>
<feature type="compositionally biased region" description="Polar residues" evidence="1">
    <location>
        <begin position="771"/>
        <end position="793"/>
    </location>
</feature>
<feature type="compositionally biased region" description="Low complexity" evidence="1">
    <location>
        <begin position="1342"/>
        <end position="1352"/>
    </location>
</feature>
<reference evidence="3" key="1">
    <citation type="submission" date="2025-08" db="UniProtKB">
        <authorList>
            <consortium name="Ensembl"/>
        </authorList>
    </citation>
    <scope>IDENTIFICATION</scope>
</reference>
<feature type="region of interest" description="Disordered" evidence="1">
    <location>
        <begin position="440"/>
        <end position="664"/>
    </location>
</feature>
<name>A0A8C9FNZ6_PAVCR</name>
<reference evidence="3" key="2">
    <citation type="submission" date="2025-09" db="UniProtKB">
        <authorList>
            <consortium name="Ensembl"/>
        </authorList>
    </citation>
    <scope>IDENTIFICATION</scope>
</reference>
<feature type="region of interest" description="Disordered" evidence="1">
    <location>
        <begin position="1113"/>
        <end position="1233"/>
    </location>
</feature>
<keyword evidence="4" id="KW-1185">Reference proteome</keyword>
<feature type="domain" description="DUF4585" evidence="2">
    <location>
        <begin position="1224"/>
        <end position="1272"/>
    </location>
</feature>
<evidence type="ECO:0000313" key="4">
    <source>
        <dbReference type="Proteomes" id="UP000694428"/>
    </source>
</evidence>
<dbReference type="Pfam" id="PF15232">
    <property type="entry name" value="DUF4585"/>
    <property type="match status" value="1"/>
</dbReference>
<feature type="compositionally biased region" description="Basic and acidic residues" evidence="1">
    <location>
        <begin position="1196"/>
        <end position="1205"/>
    </location>
</feature>
<evidence type="ECO:0000313" key="3">
    <source>
        <dbReference type="Ensembl" id="ENSPSTP00000016979.1"/>
    </source>
</evidence>
<dbReference type="GO" id="GO:0005654">
    <property type="term" value="C:nucleoplasm"/>
    <property type="evidence" value="ECO:0007669"/>
    <property type="project" value="TreeGrafter"/>
</dbReference>
<feature type="compositionally biased region" description="Pro residues" evidence="1">
    <location>
        <begin position="510"/>
        <end position="519"/>
    </location>
</feature>
<feature type="compositionally biased region" description="Polar residues" evidence="1">
    <location>
        <begin position="622"/>
        <end position="640"/>
    </location>
</feature>
<feature type="compositionally biased region" description="Low complexity" evidence="1">
    <location>
        <begin position="344"/>
        <end position="354"/>
    </location>
</feature>